<dbReference type="EMBL" id="FOXA01000001">
    <property type="protein sequence ID" value="SFO89876.1"/>
    <property type="molecule type" value="Genomic_DNA"/>
</dbReference>
<name>A0A1I5KZ33_9RHOB</name>
<keyword evidence="3" id="KW-1185">Reference proteome</keyword>
<dbReference type="Pfam" id="PF05656">
    <property type="entry name" value="DUF805"/>
    <property type="match status" value="1"/>
</dbReference>
<reference evidence="2 3" key="1">
    <citation type="submission" date="2016-10" db="EMBL/GenBank/DDBJ databases">
        <authorList>
            <person name="de Groot N.N."/>
        </authorList>
    </citation>
    <scope>NUCLEOTIDE SEQUENCE [LARGE SCALE GENOMIC DNA]</scope>
    <source>
        <strain evidence="2 3">DSM 19547</strain>
    </source>
</reference>
<dbReference type="STRING" id="441119.SAMN04488047_101360"/>
<feature type="transmembrane region" description="Helical" evidence="1">
    <location>
        <begin position="82"/>
        <end position="102"/>
    </location>
</feature>
<dbReference type="PANTHER" id="PTHR34980:SF2">
    <property type="entry name" value="INNER MEMBRANE PROTEIN YHAH-RELATED"/>
    <property type="match status" value="1"/>
</dbReference>
<dbReference type="InterPro" id="IPR008523">
    <property type="entry name" value="DUF805"/>
</dbReference>
<dbReference type="OrthoDB" id="9812349at2"/>
<dbReference type="Proteomes" id="UP000199356">
    <property type="component" value="Unassembled WGS sequence"/>
</dbReference>
<proteinExistence type="predicted"/>
<dbReference type="GO" id="GO:0005886">
    <property type="term" value="C:plasma membrane"/>
    <property type="evidence" value="ECO:0007669"/>
    <property type="project" value="TreeGrafter"/>
</dbReference>
<organism evidence="2 3">
    <name type="scientific">Tranquillimonas alkanivorans</name>
    <dbReference type="NCBI Taxonomy" id="441119"/>
    <lineage>
        <taxon>Bacteria</taxon>
        <taxon>Pseudomonadati</taxon>
        <taxon>Pseudomonadota</taxon>
        <taxon>Alphaproteobacteria</taxon>
        <taxon>Rhodobacterales</taxon>
        <taxon>Roseobacteraceae</taxon>
        <taxon>Tranquillimonas</taxon>
    </lineage>
</organism>
<gene>
    <name evidence="2" type="ORF">SAMN04488047_101360</name>
</gene>
<evidence type="ECO:0000313" key="2">
    <source>
        <dbReference type="EMBL" id="SFO89876.1"/>
    </source>
</evidence>
<dbReference type="PANTHER" id="PTHR34980">
    <property type="entry name" value="INNER MEMBRANE PROTEIN-RELATED-RELATED"/>
    <property type="match status" value="1"/>
</dbReference>
<protein>
    <submittedName>
        <fullName evidence="2">Uncharacterized membrane protein YhaH, DUF805 family</fullName>
    </submittedName>
</protein>
<feature type="transmembrane region" description="Helical" evidence="1">
    <location>
        <begin position="26"/>
        <end position="46"/>
    </location>
</feature>
<evidence type="ECO:0000256" key="1">
    <source>
        <dbReference type="SAM" id="Phobius"/>
    </source>
</evidence>
<dbReference type="RefSeq" id="WP_093416856.1">
    <property type="nucleotide sequence ID" value="NZ_FOXA01000001.1"/>
</dbReference>
<dbReference type="AlphaFoldDB" id="A0A1I5KZ33"/>
<feature type="transmembrane region" description="Helical" evidence="1">
    <location>
        <begin position="53"/>
        <end position="70"/>
    </location>
</feature>
<keyword evidence="1" id="KW-0812">Transmembrane</keyword>
<sequence length="127" mass="14122">MSFQEAVQACFQRYATFTGRASRSEFWWFALFTLLGQFVTGALDGLLFGSASILNTLFSLAVLLPGLAVGARRLHDTGRTGWWLLLMLIPVLGTLVLIYFWIQRSEARQNDHGPVPREARTTGGMAV</sequence>
<keyword evidence="1" id="KW-0472">Membrane</keyword>
<keyword evidence="1" id="KW-1133">Transmembrane helix</keyword>
<evidence type="ECO:0000313" key="3">
    <source>
        <dbReference type="Proteomes" id="UP000199356"/>
    </source>
</evidence>
<accession>A0A1I5KZ33</accession>